<evidence type="ECO:0000313" key="1">
    <source>
        <dbReference type="EMBL" id="GAA3941731.1"/>
    </source>
</evidence>
<sequence>MQPVAHLPGHIINPGNWDIAATRTLSVSVTHLGRGPGYYAGEQKESQQKGFHHNGVRAEMVEETRAI</sequence>
<proteinExistence type="predicted"/>
<dbReference type="EMBL" id="BAABDH010000041">
    <property type="protein sequence ID" value="GAA3941731.1"/>
    <property type="molecule type" value="Genomic_DNA"/>
</dbReference>
<gene>
    <name evidence="1" type="ORF">GCM10022406_27020</name>
</gene>
<keyword evidence="2" id="KW-1185">Reference proteome</keyword>
<dbReference type="Proteomes" id="UP001499909">
    <property type="component" value="Unassembled WGS sequence"/>
</dbReference>
<protein>
    <submittedName>
        <fullName evidence="1">Uncharacterized protein</fullName>
    </submittedName>
</protein>
<evidence type="ECO:0000313" key="2">
    <source>
        <dbReference type="Proteomes" id="UP001499909"/>
    </source>
</evidence>
<organism evidence="1 2">
    <name type="scientific">Hymenobacter algoricola</name>
    <dbReference type="NCBI Taxonomy" id="486267"/>
    <lineage>
        <taxon>Bacteria</taxon>
        <taxon>Pseudomonadati</taxon>
        <taxon>Bacteroidota</taxon>
        <taxon>Cytophagia</taxon>
        <taxon>Cytophagales</taxon>
        <taxon>Hymenobacteraceae</taxon>
        <taxon>Hymenobacter</taxon>
    </lineage>
</organism>
<name>A0ABP7NB03_9BACT</name>
<comment type="caution">
    <text evidence="1">The sequence shown here is derived from an EMBL/GenBank/DDBJ whole genome shotgun (WGS) entry which is preliminary data.</text>
</comment>
<reference evidence="2" key="1">
    <citation type="journal article" date="2019" name="Int. J. Syst. Evol. Microbiol.">
        <title>The Global Catalogue of Microorganisms (GCM) 10K type strain sequencing project: providing services to taxonomists for standard genome sequencing and annotation.</title>
        <authorList>
            <consortium name="The Broad Institute Genomics Platform"/>
            <consortium name="The Broad Institute Genome Sequencing Center for Infectious Disease"/>
            <person name="Wu L."/>
            <person name="Ma J."/>
        </authorList>
    </citation>
    <scope>NUCLEOTIDE SEQUENCE [LARGE SCALE GENOMIC DNA]</scope>
    <source>
        <strain evidence="2">JCM 17214</strain>
    </source>
</reference>
<accession>A0ABP7NB03</accession>